<dbReference type="Proteomes" id="UP000324091">
    <property type="component" value="Chromosome 3"/>
</dbReference>
<dbReference type="AlphaFoldDB" id="A0A5C6N917"/>
<keyword evidence="3" id="KW-1185">Reference proteome</keyword>
<dbReference type="EMBL" id="RHFK02000016">
    <property type="protein sequence ID" value="TWW63288.1"/>
    <property type="molecule type" value="Genomic_DNA"/>
</dbReference>
<comment type="caution">
    <text evidence="2">The sequence shown here is derived from an EMBL/GenBank/DDBJ whole genome shotgun (WGS) entry which is preliminary data.</text>
</comment>
<dbReference type="SUPFAM" id="SSF56672">
    <property type="entry name" value="DNA/RNA polymerases"/>
    <property type="match status" value="1"/>
</dbReference>
<dbReference type="Pfam" id="PF17919">
    <property type="entry name" value="RT_RNaseH_2"/>
    <property type="match status" value="1"/>
</dbReference>
<accession>A0A5C6N917</accession>
<dbReference type="InterPro" id="IPR043502">
    <property type="entry name" value="DNA/RNA_pol_sf"/>
</dbReference>
<evidence type="ECO:0000313" key="2">
    <source>
        <dbReference type="EMBL" id="TWW63288.1"/>
    </source>
</evidence>
<gene>
    <name evidence="2" type="ORF">D4764_03G0002960</name>
</gene>
<feature type="domain" description="Reverse transcriptase/retrotransposon-derived protein RNase H-like" evidence="1">
    <location>
        <begin position="146"/>
        <end position="205"/>
    </location>
</feature>
<reference evidence="2 3" key="1">
    <citation type="submission" date="2019-04" db="EMBL/GenBank/DDBJ databases">
        <title>Chromosome genome assembly for Takifugu flavidus.</title>
        <authorList>
            <person name="Xiao S."/>
        </authorList>
    </citation>
    <scope>NUCLEOTIDE SEQUENCE [LARGE SCALE GENOMIC DNA]</scope>
    <source>
        <strain evidence="2">HTHZ2018</strain>
        <tissue evidence="2">Muscle</tissue>
    </source>
</reference>
<organism evidence="2 3">
    <name type="scientific">Takifugu flavidus</name>
    <name type="common">sansaifugu</name>
    <dbReference type="NCBI Taxonomy" id="433684"/>
    <lineage>
        <taxon>Eukaryota</taxon>
        <taxon>Metazoa</taxon>
        <taxon>Chordata</taxon>
        <taxon>Craniata</taxon>
        <taxon>Vertebrata</taxon>
        <taxon>Euteleostomi</taxon>
        <taxon>Actinopterygii</taxon>
        <taxon>Neopterygii</taxon>
        <taxon>Teleostei</taxon>
        <taxon>Neoteleostei</taxon>
        <taxon>Acanthomorphata</taxon>
        <taxon>Eupercaria</taxon>
        <taxon>Tetraodontiformes</taxon>
        <taxon>Tetradontoidea</taxon>
        <taxon>Tetraodontidae</taxon>
        <taxon>Takifugu</taxon>
    </lineage>
</organism>
<protein>
    <recommendedName>
        <fullName evidence="1">Reverse transcriptase/retrotransposon-derived protein RNase H-like domain-containing protein</fullName>
    </recommendedName>
</protein>
<evidence type="ECO:0000259" key="1">
    <source>
        <dbReference type="Pfam" id="PF17919"/>
    </source>
</evidence>
<name>A0A5C6N917_9TELE</name>
<dbReference type="InterPro" id="IPR041577">
    <property type="entry name" value="RT_RNaseH_2"/>
</dbReference>
<proteinExistence type="predicted"/>
<evidence type="ECO:0000313" key="3">
    <source>
        <dbReference type="Proteomes" id="UP000324091"/>
    </source>
</evidence>
<sequence>MSFNLQQFLENPSHEKVQPSLGSSLSAKLKVRLTRLQLEAQEKESVRKAEYDLRLQASSEGSTSLHARSHQQGFDVSKNVSLVPAFREAEVDSYFSAFERIASALNWPRDMWPVLLQLDGLRLQFSQTCLSPVLISFSVTTLLEDRECQQSFEDLKSLLSCNPVVSAPNFSLPFKLEVDASAVGAGAVLLQEDPQEPGYLRKTYSTELVVGVNRYLYLFKLDCLFFFTMELKP</sequence>